<organism evidence="2 3">
    <name type="scientific">Streptomyces pseudovenezuelae</name>
    <dbReference type="NCBI Taxonomy" id="67350"/>
    <lineage>
        <taxon>Bacteria</taxon>
        <taxon>Bacillati</taxon>
        <taxon>Actinomycetota</taxon>
        <taxon>Actinomycetes</taxon>
        <taxon>Kitasatosporales</taxon>
        <taxon>Streptomycetaceae</taxon>
        <taxon>Streptomyces</taxon>
        <taxon>Streptomyces aurantiacus group</taxon>
    </lineage>
</organism>
<sequence>MARDGYAYAVLADGARPYLHRAGVRALLGVAEETGVRVSFARAATRRFFRYVHEYQGDTAAPSGWDEVLAQAGSGEQGWRGPATDRAGQLVTEARALHGAEVGALHGVEGDAPHTASRGVPPHRPVAGASVTEGSNGAKSFFVPESSVEAESGPVPDGYGHAVLADGAQPYLHRAGVRALLGVAEETGVRVRFATAVPGRSFGYVHEQQGDSAAPTGWDEVLAQTGTTLNAPSPWVSSVDAVIDPALGVKASAEADVVEWSTGHGSARKASAGTAGAAQPRVPEPTGTAIPSPPVVTEMVVPDGRRRSGTSDVRSRVVASETRHNESAPAPVPERHATTAGVPPEVVAVTPPAAPARPHRTVVRMPDRAAMTPSSTTQSATEVPVPAPDLVRIAPSRELRSEATRDLRNEPSTATRPVPQPTPAAPVPSRQLPTRRPVLRSEPTDASPELDPIASSPSSPRRHTTPPYRRTAPLPSAAPTPPQRQSADLTPTPITPHDPAPAPARIPAQPQVVVVRAPAASPGEAAFWERRHLGRLLNGVVR</sequence>
<reference evidence="2 3" key="1">
    <citation type="submission" date="2023-04" db="EMBL/GenBank/DDBJ databases">
        <title>Forest soil microbial communities from Buena Vista Peninsula, Colon Province, Panama.</title>
        <authorList>
            <person name="Bouskill N."/>
        </authorList>
    </citation>
    <scope>NUCLEOTIDE SEQUENCE [LARGE SCALE GENOMIC DNA]</scope>
    <source>
        <strain evidence="2 3">GGS1</strain>
    </source>
</reference>
<evidence type="ECO:0000256" key="1">
    <source>
        <dbReference type="SAM" id="MobiDB-lite"/>
    </source>
</evidence>
<dbReference type="EMBL" id="JARXVH010000002">
    <property type="protein sequence ID" value="MDH6214280.1"/>
    <property type="molecule type" value="Genomic_DNA"/>
</dbReference>
<evidence type="ECO:0000313" key="2">
    <source>
        <dbReference type="EMBL" id="MDH6214280.1"/>
    </source>
</evidence>
<gene>
    <name evidence="2" type="ORF">M2283_001563</name>
</gene>
<feature type="compositionally biased region" description="Polar residues" evidence="1">
    <location>
        <begin position="372"/>
        <end position="381"/>
    </location>
</feature>
<feature type="region of interest" description="Disordered" evidence="1">
    <location>
        <begin position="108"/>
        <end position="135"/>
    </location>
</feature>
<feature type="compositionally biased region" description="Low complexity" evidence="1">
    <location>
        <begin position="338"/>
        <end position="351"/>
    </location>
</feature>
<feature type="compositionally biased region" description="Low complexity" evidence="1">
    <location>
        <begin position="268"/>
        <end position="278"/>
    </location>
</feature>
<proteinExistence type="predicted"/>
<accession>A0ABT6LD87</accession>
<protein>
    <submittedName>
        <fullName evidence="2">Uncharacterized protein</fullName>
    </submittedName>
</protein>
<comment type="caution">
    <text evidence="2">The sequence shown here is derived from an EMBL/GenBank/DDBJ whole genome shotgun (WGS) entry which is preliminary data.</text>
</comment>
<feature type="compositionally biased region" description="Pro residues" evidence="1">
    <location>
        <begin position="493"/>
        <end position="504"/>
    </location>
</feature>
<feature type="compositionally biased region" description="Low complexity" evidence="1">
    <location>
        <begin position="455"/>
        <end position="475"/>
    </location>
</feature>
<keyword evidence="3" id="KW-1185">Reference proteome</keyword>
<feature type="compositionally biased region" description="Basic and acidic residues" evidence="1">
    <location>
        <begin position="395"/>
        <end position="409"/>
    </location>
</feature>
<feature type="region of interest" description="Disordered" evidence="1">
    <location>
        <begin position="262"/>
        <end position="509"/>
    </location>
</feature>
<dbReference type="Proteomes" id="UP001160499">
    <property type="component" value="Unassembled WGS sequence"/>
</dbReference>
<name>A0ABT6LD87_9ACTN</name>
<evidence type="ECO:0000313" key="3">
    <source>
        <dbReference type="Proteomes" id="UP001160499"/>
    </source>
</evidence>